<dbReference type="OrthoDB" id="10012661at2759"/>
<dbReference type="AlphaFoldDB" id="A0A8B7NIU0"/>
<dbReference type="RefSeq" id="XP_018013557.1">
    <property type="nucleotide sequence ID" value="XM_018158068.2"/>
</dbReference>
<dbReference type="RefSeq" id="XP_018013558.1">
    <property type="nucleotide sequence ID" value="XM_018158069.2"/>
</dbReference>
<reference evidence="2 3" key="1">
    <citation type="submission" date="2025-04" db="UniProtKB">
        <authorList>
            <consortium name="RefSeq"/>
        </authorList>
    </citation>
    <scope>IDENTIFICATION</scope>
    <source>
        <tissue evidence="2 3">Whole organism</tissue>
    </source>
</reference>
<dbReference type="KEGG" id="hazt:108670602"/>
<dbReference type="RefSeq" id="XP_047739102.1">
    <property type="nucleotide sequence ID" value="XM_047883146.1"/>
</dbReference>
<evidence type="ECO:0000313" key="3">
    <source>
        <dbReference type="RefSeq" id="XP_018013558.1"/>
    </source>
</evidence>
<proteinExistence type="predicted"/>
<name>A0A8B7NIU0_HYAAZ</name>
<dbReference type="Proteomes" id="UP000694843">
    <property type="component" value="Unplaced"/>
</dbReference>
<evidence type="ECO:0000313" key="1">
    <source>
        <dbReference type="Proteomes" id="UP000694843"/>
    </source>
</evidence>
<keyword evidence="1" id="KW-1185">Reference proteome</keyword>
<organism evidence="1 4">
    <name type="scientific">Hyalella azteca</name>
    <name type="common">Amphipod</name>
    <dbReference type="NCBI Taxonomy" id="294128"/>
    <lineage>
        <taxon>Eukaryota</taxon>
        <taxon>Metazoa</taxon>
        <taxon>Ecdysozoa</taxon>
        <taxon>Arthropoda</taxon>
        <taxon>Crustacea</taxon>
        <taxon>Multicrustacea</taxon>
        <taxon>Malacostraca</taxon>
        <taxon>Eumalacostraca</taxon>
        <taxon>Peracarida</taxon>
        <taxon>Amphipoda</taxon>
        <taxon>Senticaudata</taxon>
        <taxon>Talitrida</taxon>
        <taxon>Talitroidea</taxon>
        <taxon>Hyalellidae</taxon>
        <taxon>Hyalella</taxon>
    </lineage>
</organism>
<gene>
    <name evidence="2 3 4" type="primary">LOC108670602</name>
</gene>
<evidence type="ECO:0000313" key="2">
    <source>
        <dbReference type="RefSeq" id="XP_018013557.1"/>
    </source>
</evidence>
<sequence>MYFPALRSELAALSKKLLGVIGTPLRTLATQKLTSFHSDLQQNLENGTYRLNEAPTVIDIENNKINVNKDGFNLDVVKYFEGQENWNTKEIVNPKLKASSFGDYYCGLSLMPSSYFESREKFDYLYSLRWQGDPSFDPNDPVETIEKISLEKALELLTVTLSCNMEYYLANRDEMEKDLGRKLDSFNAEDESSMKRLERELFYNQVIKIVGESEDDDKATFSVMLKDFRALFLEGNDNFATARRGDYYLLFHHATS</sequence>
<protein>
    <submittedName>
        <fullName evidence="2 3">Uncharacterized protein LOC108670602</fullName>
    </submittedName>
</protein>
<evidence type="ECO:0000313" key="4">
    <source>
        <dbReference type="RefSeq" id="XP_047739102.1"/>
    </source>
</evidence>
<dbReference type="GeneID" id="108670602"/>
<accession>A0A8B7NIU0</accession>